<evidence type="ECO:0000256" key="1">
    <source>
        <dbReference type="SAM" id="MobiDB-lite"/>
    </source>
</evidence>
<evidence type="ECO:0000313" key="2">
    <source>
        <dbReference type="EMBL" id="MFC0624327.1"/>
    </source>
</evidence>
<feature type="region of interest" description="Disordered" evidence="1">
    <location>
        <begin position="1"/>
        <end position="67"/>
    </location>
</feature>
<feature type="compositionally biased region" description="Polar residues" evidence="1">
    <location>
        <begin position="136"/>
        <end position="151"/>
    </location>
</feature>
<proteinExistence type="predicted"/>
<dbReference type="EMBL" id="JBHLTC010000011">
    <property type="protein sequence ID" value="MFC0624327.1"/>
    <property type="molecule type" value="Genomic_DNA"/>
</dbReference>
<gene>
    <name evidence="2" type="ORF">ACFFGN_09660</name>
</gene>
<accession>A0ABV6QI55</accession>
<sequence>MAFAVTACGGDSPSGGPSADPGEITPTPGPPGTPTAGSPGASGTPQPTATVSPDPTQSLPGPGERIALTLRDNGRALVIRRSTRIRLVLPDDFVWTEPKGARLDVQRVLSDAPMGVKEWEIRPTGSGRTTLTTTGKQLSRDPQTGPSVCGPTSPSCRNYTVTLLIS</sequence>
<feature type="region of interest" description="Disordered" evidence="1">
    <location>
        <begin position="125"/>
        <end position="151"/>
    </location>
</feature>
<feature type="compositionally biased region" description="Low complexity" evidence="1">
    <location>
        <begin position="34"/>
        <end position="45"/>
    </location>
</feature>
<protein>
    <submittedName>
        <fullName evidence="2">Uncharacterized protein</fullName>
    </submittedName>
</protein>
<feature type="compositionally biased region" description="Polar residues" evidence="1">
    <location>
        <begin position="46"/>
        <end position="59"/>
    </location>
</feature>
<evidence type="ECO:0000313" key="3">
    <source>
        <dbReference type="Proteomes" id="UP001589890"/>
    </source>
</evidence>
<organism evidence="2 3">
    <name type="scientific">Kribbella deserti</name>
    <dbReference type="NCBI Taxonomy" id="1926257"/>
    <lineage>
        <taxon>Bacteria</taxon>
        <taxon>Bacillati</taxon>
        <taxon>Actinomycetota</taxon>
        <taxon>Actinomycetes</taxon>
        <taxon>Propionibacteriales</taxon>
        <taxon>Kribbellaceae</taxon>
        <taxon>Kribbella</taxon>
    </lineage>
</organism>
<reference evidence="2 3" key="1">
    <citation type="submission" date="2024-09" db="EMBL/GenBank/DDBJ databases">
        <authorList>
            <person name="Sun Q."/>
            <person name="Mori K."/>
        </authorList>
    </citation>
    <scope>NUCLEOTIDE SEQUENCE [LARGE SCALE GENOMIC DNA]</scope>
    <source>
        <strain evidence="2 3">CGMCC 1.15906</strain>
    </source>
</reference>
<feature type="compositionally biased region" description="Low complexity" evidence="1">
    <location>
        <begin position="9"/>
        <end position="26"/>
    </location>
</feature>
<name>A0ABV6QI55_9ACTN</name>
<feature type="compositionally biased region" description="Low complexity" evidence="1">
    <location>
        <begin position="125"/>
        <end position="135"/>
    </location>
</feature>
<dbReference type="RefSeq" id="WP_380045542.1">
    <property type="nucleotide sequence ID" value="NZ_JBHLTC010000011.1"/>
</dbReference>
<comment type="caution">
    <text evidence="2">The sequence shown here is derived from an EMBL/GenBank/DDBJ whole genome shotgun (WGS) entry which is preliminary data.</text>
</comment>
<keyword evidence="3" id="KW-1185">Reference proteome</keyword>
<dbReference type="Proteomes" id="UP001589890">
    <property type="component" value="Unassembled WGS sequence"/>
</dbReference>